<dbReference type="GO" id="GO:0008270">
    <property type="term" value="F:zinc ion binding"/>
    <property type="evidence" value="ECO:0007669"/>
    <property type="project" value="UniProtKB-KW"/>
</dbReference>
<name>A0A9W8LEG5_9FUNG</name>
<evidence type="ECO:0008006" key="11">
    <source>
        <dbReference type="Google" id="ProtNLM"/>
    </source>
</evidence>
<dbReference type="InterPro" id="IPR001607">
    <property type="entry name" value="Znf_UBP"/>
</dbReference>
<dbReference type="PROSITE" id="PS50089">
    <property type="entry name" value="ZF_RING_2"/>
    <property type="match status" value="1"/>
</dbReference>
<dbReference type="GO" id="GO:0005737">
    <property type="term" value="C:cytoplasm"/>
    <property type="evidence" value="ECO:0007669"/>
    <property type="project" value="TreeGrafter"/>
</dbReference>
<dbReference type="OrthoDB" id="273556at2759"/>
<dbReference type="Proteomes" id="UP001140217">
    <property type="component" value="Unassembled WGS sequence"/>
</dbReference>
<dbReference type="CDD" id="cd16457">
    <property type="entry name" value="RING-H2_BRAP2"/>
    <property type="match status" value="1"/>
</dbReference>
<comment type="caution">
    <text evidence="9">The sequence shown here is derived from an EMBL/GenBank/DDBJ whole genome shotgun (WGS) entry which is preliminary data.</text>
</comment>
<evidence type="ECO:0000313" key="10">
    <source>
        <dbReference type="Proteomes" id="UP001140217"/>
    </source>
</evidence>
<feature type="region of interest" description="Disordered" evidence="6">
    <location>
        <begin position="445"/>
        <end position="481"/>
    </location>
</feature>
<evidence type="ECO:0000256" key="2">
    <source>
        <dbReference type="ARBA" id="ARBA00022771"/>
    </source>
</evidence>
<evidence type="ECO:0000256" key="1">
    <source>
        <dbReference type="ARBA" id="ARBA00022723"/>
    </source>
</evidence>
<feature type="domain" description="UBP-type" evidence="8">
    <location>
        <begin position="328"/>
        <end position="440"/>
    </location>
</feature>
<organism evidence="9 10">
    <name type="scientific">Coemansia javaensis</name>
    <dbReference type="NCBI Taxonomy" id="2761396"/>
    <lineage>
        <taxon>Eukaryota</taxon>
        <taxon>Fungi</taxon>
        <taxon>Fungi incertae sedis</taxon>
        <taxon>Zoopagomycota</taxon>
        <taxon>Kickxellomycotina</taxon>
        <taxon>Kickxellomycetes</taxon>
        <taxon>Kickxellales</taxon>
        <taxon>Kickxellaceae</taxon>
        <taxon>Coemansia</taxon>
    </lineage>
</organism>
<evidence type="ECO:0000313" key="9">
    <source>
        <dbReference type="EMBL" id="KAJ2777077.1"/>
    </source>
</evidence>
<keyword evidence="3" id="KW-0862">Zinc</keyword>
<evidence type="ECO:0000259" key="8">
    <source>
        <dbReference type="PROSITE" id="PS50271"/>
    </source>
</evidence>
<protein>
    <recommendedName>
        <fullName evidence="11">BRCA1-associated protein</fullName>
    </recommendedName>
</protein>
<dbReference type="Pfam" id="PF02148">
    <property type="entry name" value="zf-UBP"/>
    <property type="match status" value="1"/>
</dbReference>
<dbReference type="SMART" id="SM00184">
    <property type="entry name" value="RING"/>
    <property type="match status" value="1"/>
</dbReference>
<feature type="domain" description="RING-type" evidence="7">
    <location>
        <begin position="291"/>
        <end position="331"/>
    </location>
</feature>
<dbReference type="PANTHER" id="PTHR24007:SF7">
    <property type="entry name" value="BRCA1-ASSOCIATED PROTEIN"/>
    <property type="match status" value="1"/>
</dbReference>
<evidence type="ECO:0000259" key="7">
    <source>
        <dbReference type="PROSITE" id="PS50089"/>
    </source>
</evidence>
<dbReference type="CDD" id="cd12437">
    <property type="entry name" value="RRM_BRAP2_like"/>
    <property type="match status" value="1"/>
</dbReference>
<dbReference type="InterPro" id="IPR001841">
    <property type="entry name" value="Znf_RING"/>
</dbReference>
<sequence>MYFYTVYIGLACLAGPPAQRQQHTHDEKAREPGAETQRLDVFCAPQRVEEAYAGAAAATLGADRRPRKSAKRQQQQQQQRRLSAWLERFDYRVGRVQLEWWCLGEMPPEQADPVGVFEPAMAASCTYETGILRLYRSREERAASQDPAAAVSTEDAAKSSGARPDTLAVLAVPGYMAPTDFLAFTGPFADSIEHVRVIRDSSPSHYMILLKLRSVAKADEFYAYYNGKTFSPLEPETCHVVYVSEVRCEARDVCPEAIDWMGGAVGATPAALFLMPEAPSSGDQDTELPTCPVCLERLDSSVSGLLTTLCRHIFHCRCLERWGDGSCPVCRYSQMSAFVDHEKFHHTVAAGSRAGAEPERATCCGVCGRADDLWICLICGVVGCGRYASGHAKEHFEQTQHPYSMELVSQGVWDYAGDGYVHRLLQNMADRKVIALETLGARAAGADDGGAADAPAPGGTTAAGPAGAPKDRLAGPSYAGPESLVDAREKLAAVTQEYEALLVSQLEAQREHYEVQLARQNHQLAQLAARRAELERACEESQRRSADLERRRAEGCSERLAEAERSLARADEERREWAAERKRLEANASRWLKKSTEDARLLLEERAMARQLSENHRAQQQQIADLNAKLADLEDQVRDLTFFISTQKALSAEGAADNELQGASIAGIAEPPPPPRAAKGRRRR</sequence>
<feature type="compositionally biased region" description="Low complexity" evidence="6">
    <location>
        <begin position="445"/>
        <end position="468"/>
    </location>
</feature>
<dbReference type="InterPro" id="IPR011422">
    <property type="entry name" value="BRAP2/ETP1_RRM"/>
</dbReference>
<evidence type="ECO:0000256" key="5">
    <source>
        <dbReference type="SAM" id="Coils"/>
    </source>
</evidence>
<dbReference type="PROSITE" id="PS50271">
    <property type="entry name" value="ZF_UBP"/>
    <property type="match status" value="1"/>
</dbReference>
<feature type="coiled-coil region" evidence="5">
    <location>
        <begin position="503"/>
        <end position="636"/>
    </location>
</feature>
<dbReference type="InterPro" id="IPR013083">
    <property type="entry name" value="Znf_RING/FYVE/PHD"/>
</dbReference>
<dbReference type="Pfam" id="PF13639">
    <property type="entry name" value="zf-RING_2"/>
    <property type="match status" value="1"/>
</dbReference>
<dbReference type="EMBL" id="JANBUL010000314">
    <property type="protein sequence ID" value="KAJ2777077.1"/>
    <property type="molecule type" value="Genomic_DNA"/>
</dbReference>
<accession>A0A9W8LEG5</accession>
<evidence type="ECO:0000256" key="4">
    <source>
        <dbReference type="PROSITE-ProRule" id="PRU00502"/>
    </source>
</evidence>
<dbReference type="GO" id="GO:0061630">
    <property type="term" value="F:ubiquitin protein ligase activity"/>
    <property type="evidence" value="ECO:0007669"/>
    <property type="project" value="TreeGrafter"/>
</dbReference>
<evidence type="ECO:0000256" key="3">
    <source>
        <dbReference type="ARBA" id="ARBA00022833"/>
    </source>
</evidence>
<dbReference type="AlphaFoldDB" id="A0A9W8LEG5"/>
<keyword evidence="1" id="KW-0479">Metal-binding</keyword>
<gene>
    <name evidence="9" type="ORF">H4R18_005337</name>
</gene>
<dbReference type="InterPro" id="IPR047243">
    <property type="entry name" value="RING-H2_BRAP2"/>
</dbReference>
<dbReference type="SUPFAM" id="SSF57850">
    <property type="entry name" value="RING/U-box"/>
    <property type="match status" value="2"/>
</dbReference>
<feature type="region of interest" description="Disordered" evidence="6">
    <location>
        <begin position="661"/>
        <end position="684"/>
    </location>
</feature>
<evidence type="ECO:0000256" key="6">
    <source>
        <dbReference type="SAM" id="MobiDB-lite"/>
    </source>
</evidence>
<proteinExistence type="predicted"/>
<keyword evidence="2 4" id="KW-0863">Zinc-finger</keyword>
<dbReference type="PANTHER" id="PTHR24007">
    <property type="entry name" value="BRCA1-ASSOCIATED PROTEIN"/>
    <property type="match status" value="1"/>
</dbReference>
<keyword evidence="10" id="KW-1185">Reference proteome</keyword>
<dbReference type="Gene3D" id="3.30.40.10">
    <property type="entry name" value="Zinc/RING finger domain, C3HC4 (zinc finger)"/>
    <property type="match status" value="2"/>
</dbReference>
<keyword evidence="5" id="KW-0175">Coiled coil</keyword>
<dbReference type="Pfam" id="PF07576">
    <property type="entry name" value="BRAP2"/>
    <property type="match status" value="1"/>
</dbReference>
<reference evidence="9" key="1">
    <citation type="submission" date="2022-07" db="EMBL/GenBank/DDBJ databases">
        <title>Phylogenomic reconstructions and comparative analyses of Kickxellomycotina fungi.</title>
        <authorList>
            <person name="Reynolds N.K."/>
            <person name="Stajich J.E."/>
            <person name="Barry K."/>
            <person name="Grigoriev I.V."/>
            <person name="Crous P."/>
            <person name="Smith M.E."/>
        </authorList>
    </citation>
    <scope>NUCLEOTIDE SEQUENCE</scope>
    <source>
        <strain evidence="9">NBRC 105414</strain>
    </source>
</reference>
<dbReference type="GO" id="GO:0016567">
    <property type="term" value="P:protein ubiquitination"/>
    <property type="evidence" value="ECO:0007669"/>
    <property type="project" value="TreeGrafter"/>
</dbReference>
<dbReference type="GO" id="GO:0007265">
    <property type="term" value="P:Ras protein signal transduction"/>
    <property type="evidence" value="ECO:0007669"/>
    <property type="project" value="TreeGrafter"/>
</dbReference>
<dbReference type="SMART" id="SM00290">
    <property type="entry name" value="ZnF_UBP"/>
    <property type="match status" value="1"/>
</dbReference>